<dbReference type="RefSeq" id="WP_006077672.1">
    <property type="nucleotide sequence ID" value="NZ_AOMD01000021.1"/>
</dbReference>
<dbReference type="InParanoid" id="M0MGD6"/>
<keyword evidence="4" id="KW-1185">Reference proteome</keyword>
<feature type="compositionally biased region" description="Low complexity" evidence="1">
    <location>
        <begin position="52"/>
        <end position="67"/>
    </location>
</feature>
<feature type="compositionally biased region" description="Low complexity" evidence="1">
    <location>
        <begin position="208"/>
        <end position="217"/>
    </location>
</feature>
<proteinExistence type="predicted"/>
<organism evidence="3 4">
    <name type="scientific">Halococcus saccharolyticus DSM 5350</name>
    <dbReference type="NCBI Taxonomy" id="1227455"/>
    <lineage>
        <taxon>Archaea</taxon>
        <taxon>Methanobacteriati</taxon>
        <taxon>Methanobacteriota</taxon>
        <taxon>Stenosarchaea group</taxon>
        <taxon>Halobacteria</taxon>
        <taxon>Halobacteriales</taxon>
        <taxon>Halococcaceae</taxon>
        <taxon>Halococcus</taxon>
    </lineage>
</organism>
<dbReference type="Proteomes" id="UP000011669">
    <property type="component" value="Unassembled WGS sequence"/>
</dbReference>
<comment type="caution">
    <text evidence="3">The sequence shown here is derived from an EMBL/GenBank/DDBJ whole genome shotgun (WGS) entry which is preliminary data.</text>
</comment>
<keyword evidence="2" id="KW-0812">Transmembrane</keyword>
<keyword evidence="2" id="KW-0472">Membrane</keyword>
<feature type="transmembrane region" description="Helical" evidence="2">
    <location>
        <begin position="12"/>
        <end position="32"/>
    </location>
</feature>
<evidence type="ECO:0000256" key="2">
    <source>
        <dbReference type="SAM" id="Phobius"/>
    </source>
</evidence>
<dbReference type="EMBL" id="AOMD01000021">
    <property type="protein sequence ID" value="EMA44802.1"/>
    <property type="molecule type" value="Genomic_DNA"/>
</dbReference>
<evidence type="ECO:0000313" key="4">
    <source>
        <dbReference type="Proteomes" id="UP000011669"/>
    </source>
</evidence>
<name>M0MGD6_9EURY</name>
<dbReference type="AlphaFoldDB" id="M0MGD6"/>
<feature type="compositionally biased region" description="Low complexity" evidence="1">
    <location>
        <begin position="112"/>
        <end position="198"/>
    </location>
</feature>
<sequence length="350" mass="36596">MVDDTPTSEDDGAPNAFVFAAILIAIVALVYVTQPLVTGLFGVDLAGDSTDAPFTNGTPAPTGTAGDTPEESDDSLGRVGTLSPTDGSRTETESTDTRTIADTNGTAAPNATQTGSSTVTTPPTTKFRTPERTTSVESSVTTRTTTATPTTVTTSTTPTATETATATQTTTPQETRTGTAEPPRSTTVSSPTRTSPTPTRTPSPTPEPTTSTTGITTDGQTDRGPAIDTFAVDDRSRNGTTLVTVDWRISDPDSDLTSVRVALVAEPDEGARRVEQQRFDADGDSSLGSTTLELPASVDVYEVRLAAVDENGNSVFALTREVPTIPTNEMKARQNRQPTVRTFAKSEVGR</sequence>
<accession>M0MGD6</accession>
<reference evidence="3 4" key="1">
    <citation type="journal article" date="2014" name="PLoS Genet.">
        <title>Phylogenetically driven sequencing of extremely halophilic archaea reveals strategies for static and dynamic osmo-response.</title>
        <authorList>
            <person name="Becker E.A."/>
            <person name="Seitzer P.M."/>
            <person name="Tritt A."/>
            <person name="Larsen D."/>
            <person name="Krusor M."/>
            <person name="Yao A.I."/>
            <person name="Wu D."/>
            <person name="Madern D."/>
            <person name="Eisen J.A."/>
            <person name="Darling A.E."/>
            <person name="Facciotti M.T."/>
        </authorList>
    </citation>
    <scope>NUCLEOTIDE SEQUENCE [LARGE SCALE GENOMIC DNA]</scope>
    <source>
        <strain evidence="3 4">DSM 5350</strain>
    </source>
</reference>
<feature type="region of interest" description="Disordered" evidence="1">
    <location>
        <begin position="331"/>
        <end position="350"/>
    </location>
</feature>
<feature type="compositionally biased region" description="Polar residues" evidence="1">
    <location>
        <begin position="100"/>
        <end position="111"/>
    </location>
</feature>
<keyword evidence="2" id="KW-1133">Transmembrane helix</keyword>
<evidence type="ECO:0000256" key="1">
    <source>
        <dbReference type="SAM" id="MobiDB-lite"/>
    </source>
</evidence>
<protein>
    <submittedName>
        <fullName evidence="3">Uncharacterized protein</fullName>
    </submittedName>
</protein>
<gene>
    <name evidence="3" type="ORF">C449_09094</name>
</gene>
<feature type="region of interest" description="Disordered" evidence="1">
    <location>
        <begin position="50"/>
        <end position="228"/>
    </location>
</feature>
<dbReference type="PATRIC" id="fig|1227455.4.peg.1864"/>
<evidence type="ECO:0000313" key="3">
    <source>
        <dbReference type="EMBL" id="EMA44802.1"/>
    </source>
</evidence>